<feature type="domain" description="G-protein coupled receptors family 1 profile" evidence="13">
    <location>
        <begin position="88"/>
        <end position="340"/>
    </location>
</feature>
<feature type="transmembrane region" description="Helical" evidence="12">
    <location>
        <begin position="234"/>
        <end position="258"/>
    </location>
</feature>
<dbReference type="PROSITE" id="PS50262">
    <property type="entry name" value="G_PROTEIN_RECEP_F1_2"/>
    <property type="match status" value="1"/>
</dbReference>
<feature type="transmembrane region" description="Helical" evidence="12">
    <location>
        <begin position="108"/>
        <end position="132"/>
    </location>
</feature>
<evidence type="ECO:0000256" key="9">
    <source>
        <dbReference type="ARBA" id="ARBA00023224"/>
    </source>
</evidence>
<sequence length="402" mass="44884">MPTSAIHIVAVQLIQGPTYSREHKIVPVVQHRQTEDGISKMNHSQILPTSSTAYNSSTDANAGYDYDGLMAHAVIPIYSTVFTVGLCGNVLVACVMMKYIKLKTVPNVFIFSLALADLLSMMGIPLMAYALVSPNWQLGGAVCKILLSVDGLNQFTGIYILTTMTLDRYLAIVHPMTTTNIRTPTKAKWITLLVWLFSLLIVLPLFIYSDVVEISENQNVCTVILPGNFNKQHFIFYTFILGFVVPLTVIVISYALIMSDLSLSNKNILSTMQNASKKVIKMVILYVSLFVICWLPFYVIQFVNGFFMVKRDQPPKSFAVLHFLSVCLSYANCAMNPFIHTIIGESFRTHFKRMLRDVREPCATGYTGRGTYSSALGTSRGARHGENKYRNKDTLCTCDTSL</sequence>
<comment type="similarity">
    <text evidence="11">Belongs to the G-protein coupled receptor 1 family.</text>
</comment>
<dbReference type="Proteomes" id="UP000694865">
    <property type="component" value="Unplaced"/>
</dbReference>
<dbReference type="PRINTS" id="PR00237">
    <property type="entry name" value="GPCRRHODOPSN"/>
</dbReference>
<keyword evidence="5 11" id="KW-0297">G-protein coupled receptor</keyword>
<evidence type="ECO:0000256" key="11">
    <source>
        <dbReference type="RuleBase" id="RU000688"/>
    </source>
</evidence>
<dbReference type="SUPFAM" id="SSF81321">
    <property type="entry name" value="Family A G protein-coupled receptor-like"/>
    <property type="match status" value="1"/>
</dbReference>
<dbReference type="GeneID" id="100373591"/>
<dbReference type="RefSeq" id="XP_002740035.2">
    <property type="nucleotide sequence ID" value="XM_002739989.2"/>
</dbReference>
<name>A0ABM0GY99_SACKO</name>
<gene>
    <name evidence="15" type="primary">LOC100373591</name>
</gene>
<keyword evidence="14" id="KW-1185">Reference proteome</keyword>
<evidence type="ECO:0000259" key="13">
    <source>
        <dbReference type="PROSITE" id="PS50262"/>
    </source>
</evidence>
<dbReference type="InterPro" id="IPR017452">
    <property type="entry name" value="GPCR_Rhodpsn_7TM"/>
</dbReference>
<keyword evidence="7" id="KW-0564">Palmitate</keyword>
<dbReference type="Gene3D" id="1.20.1070.10">
    <property type="entry name" value="Rhodopsin 7-helix transmembrane proteins"/>
    <property type="match status" value="1"/>
</dbReference>
<evidence type="ECO:0000313" key="15">
    <source>
        <dbReference type="RefSeq" id="XP_002740035.2"/>
    </source>
</evidence>
<dbReference type="InterPro" id="IPR000276">
    <property type="entry name" value="GPCR_Rhodpsn"/>
</dbReference>
<keyword evidence="4 12" id="KW-1133">Transmembrane helix</keyword>
<dbReference type="PANTHER" id="PTHR24229:SF40">
    <property type="entry name" value="ALLATOSTATIN C RECEPTOR 1-RELATED"/>
    <property type="match status" value="1"/>
</dbReference>
<evidence type="ECO:0000256" key="12">
    <source>
        <dbReference type="SAM" id="Phobius"/>
    </source>
</evidence>
<accession>A0ABM0GY99</accession>
<proteinExistence type="inferred from homology"/>
<evidence type="ECO:0000256" key="4">
    <source>
        <dbReference type="ARBA" id="ARBA00022989"/>
    </source>
</evidence>
<dbReference type="Pfam" id="PF00001">
    <property type="entry name" value="7tm_1"/>
    <property type="match status" value="1"/>
</dbReference>
<keyword evidence="8 11" id="KW-0675">Receptor</keyword>
<evidence type="ECO:0000256" key="7">
    <source>
        <dbReference type="ARBA" id="ARBA00023139"/>
    </source>
</evidence>
<evidence type="ECO:0000256" key="3">
    <source>
        <dbReference type="ARBA" id="ARBA00022692"/>
    </source>
</evidence>
<dbReference type="SMART" id="SM01381">
    <property type="entry name" value="7TM_GPCR_Srsx"/>
    <property type="match status" value="1"/>
</dbReference>
<keyword evidence="2" id="KW-1003">Cell membrane</keyword>
<dbReference type="PROSITE" id="PS00237">
    <property type="entry name" value="G_PROTEIN_RECEP_F1_1"/>
    <property type="match status" value="1"/>
</dbReference>
<dbReference type="PRINTS" id="PR00384">
    <property type="entry name" value="OPIOIDR"/>
</dbReference>
<keyword evidence="10" id="KW-0449">Lipoprotein</keyword>
<keyword evidence="6 12" id="KW-0472">Membrane</keyword>
<organism evidence="14 15">
    <name type="scientific">Saccoglossus kowalevskii</name>
    <name type="common">Acorn worm</name>
    <dbReference type="NCBI Taxonomy" id="10224"/>
    <lineage>
        <taxon>Eukaryota</taxon>
        <taxon>Metazoa</taxon>
        <taxon>Hemichordata</taxon>
        <taxon>Enteropneusta</taxon>
        <taxon>Harrimaniidae</taxon>
        <taxon>Saccoglossus</taxon>
    </lineage>
</organism>
<protein>
    <submittedName>
        <fullName evidence="15">Somatostatin receptor type 2-like</fullName>
    </submittedName>
</protein>
<feature type="transmembrane region" description="Helical" evidence="12">
    <location>
        <begin position="152"/>
        <end position="170"/>
    </location>
</feature>
<evidence type="ECO:0000256" key="10">
    <source>
        <dbReference type="ARBA" id="ARBA00023288"/>
    </source>
</evidence>
<evidence type="ECO:0000256" key="2">
    <source>
        <dbReference type="ARBA" id="ARBA00022475"/>
    </source>
</evidence>
<evidence type="ECO:0000256" key="8">
    <source>
        <dbReference type="ARBA" id="ARBA00023170"/>
    </source>
</evidence>
<evidence type="ECO:0000256" key="6">
    <source>
        <dbReference type="ARBA" id="ARBA00023136"/>
    </source>
</evidence>
<feature type="transmembrane region" description="Helical" evidence="12">
    <location>
        <begin position="75"/>
        <end position="96"/>
    </location>
</feature>
<evidence type="ECO:0000313" key="14">
    <source>
        <dbReference type="Proteomes" id="UP000694865"/>
    </source>
</evidence>
<feature type="transmembrane region" description="Helical" evidence="12">
    <location>
        <begin position="190"/>
        <end position="208"/>
    </location>
</feature>
<keyword evidence="9 11" id="KW-0807">Transducer</keyword>
<dbReference type="InterPro" id="IPR001418">
    <property type="entry name" value="Opioid_rcpt"/>
</dbReference>
<evidence type="ECO:0000256" key="1">
    <source>
        <dbReference type="ARBA" id="ARBA00004651"/>
    </source>
</evidence>
<feature type="transmembrane region" description="Helical" evidence="12">
    <location>
        <begin position="279"/>
        <end position="300"/>
    </location>
</feature>
<dbReference type="PANTHER" id="PTHR24229">
    <property type="entry name" value="NEUROPEPTIDES RECEPTOR"/>
    <property type="match status" value="1"/>
</dbReference>
<feature type="transmembrane region" description="Helical" evidence="12">
    <location>
        <begin position="320"/>
        <end position="343"/>
    </location>
</feature>
<reference evidence="15" key="1">
    <citation type="submission" date="2025-08" db="UniProtKB">
        <authorList>
            <consortium name="RefSeq"/>
        </authorList>
    </citation>
    <scope>IDENTIFICATION</scope>
    <source>
        <tissue evidence="15">Testes</tissue>
    </source>
</reference>
<evidence type="ECO:0000256" key="5">
    <source>
        <dbReference type="ARBA" id="ARBA00023040"/>
    </source>
</evidence>
<comment type="subcellular location">
    <subcellularLocation>
        <location evidence="1">Cell membrane</location>
        <topology evidence="1">Multi-pass membrane protein</topology>
    </subcellularLocation>
</comment>
<keyword evidence="3 11" id="KW-0812">Transmembrane</keyword>